<evidence type="ECO:0000313" key="2">
    <source>
        <dbReference type="EMBL" id="MCD9639158.1"/>
    </source>
</evidence>
<name>A0ABS8UYS7_DATST</name>
<accession>A0ABS8UYS7</accession>
<protein>
    <submittedName>
        <fullName evidence="2">Uncharacterized protein</fullName>
    </submittedName>
</protein>
<proteinExistence type="predicted"/>
<sequence length="68" mass="7255">VHQEASDVMVSCDVPLNPLRVKGSSGWDMKKRKTASGDGDGGASISSPMGPLKRIETEMPAMRDLLRG</sequence>
<keyword evidence="3" id="KW-1185">Reference proteome</keyword>
<evidence type="ECO:0000256" key="1">
    <source>
        <dbReference type="SAM" id="MobiDB-lite"/>
    </source>
</evidence>
<dbReference type="Proteomes" id="UP000823775">
    <property type="component" value="Unassembled WGS sequence"/>
</dbReference>
<organism evidence="2 3">
    <name type="scientific">Datura stramonium</name>
    <name type="common">Jimsonweed</name>
    <name type="synonym">Common thornapple</name>
    <dbReference type="NCBI Taxonomy" id="4076"/>
    <lineage>
        <taxon>Eukaryota</taxon>
        <taxon>Viridiplantae</taxon>
        <taxon>Streptophyta</taxon>
        <taxon>Embryophyta</taxon>
        <taxon>Tracheophyta</taxon>
        <taxon>Spermatophyta</taxon>
        <taxon>Magnoliopsida</taxon>
        <taxon>eudicotyledons</taxon>
        <taxon>Gunneridae</taxon>
        <taxon>Pentapetalae</taxon>
        <taxon>asterids</taxon>
        <taxon>lamiids</taxon>
        <taxon>Solanales</taxon>
        <taxon>Solanaceae</taxon>
        <taxon>Solanoideae</taxon>
        <taxon>Datureae</taxon>
        <taxon>Datura</taxon>
    </lineage>
</organism>
<feature type="region of interest" description="Disordered" evidence="1">
    <location>
        <begin position="22"/>
        <end position="51"/>
    </location>
</feature>
<comment type="caution">
    <text evidence="2">The sequence shown here is derived from an EMBL/GenBank/DDBJ whole genome shotgun (WGS) entry which is preliminary data.</text>
</comment>
<feature type="non-terminal residue" evidence="2">
    <location>
        <position position="1"/>
    </location>
</feature>
<reference evidence="2 3" key="1">
    <citation type="journal article" date="2021" name="BMC Genomics">
        <title>Datura genome reveals duplications of psychoactive alkaloid biosynthetic genes and high mutation rate following tissue culture.</title>
        <authorList>
            <person name="Rajewski A."/>
            <person name="Carter-House D."/>
            <person name="Stajich J."/>
            <person name="Litt A."/>
        </authorList>
    </citation>
    <scope>NUCLEOTIDE SEQUENCE [LARGE SCALE GENOMIC DNA]</scope>
    <source>
        <strain evidence="2">AR-01</strain>
    </source>
</reference>
<evidence type="ECO:0000313" key="3">
    <source>
        <dbReference type="Proteomes" id="UP000823775"/>
    </source>
</evidence>
<gene>
    <name evidence="2" type="ORF">HAX54_023514</name>
</gene>
<dbReference type="EMBL" id="JACEIK010002853">
    <property type="protein sequence ID" value="MCD9639158.1"/>
    <property type="molecule type" value="Genomic_DNA"/>
</dbReference>